<protein>
    <submittedName>
        <fullName evidence="3">E3 ubiquitin-protein ligase DOA10</fullName>
    </submittedName>
</protein>
<accession>A0ABS4S4U6</accession>
<keyword evidence="2" id="KW-0812">Transmembrane</keyword>
<evidence type="ECO:0000256" key="2">
    <source>
        <dbReference type="SAM" id="Phobius"/>
    </source>
</evidence>
<comment type="caution">
    <text evidence="3">The sequence shown here is derived from an EMBL/GenBank/DDBJ whole genome shotgun (WGS) entry which is preliminary data.</text>
</comment>
<sequence length="174" mass="19888">MKQPIRYFAIGLFTAAAILLLAFYKFDTSKANLDNLSTDEMIEAIKTDGYHVVTEDEYITLSVNDEQDNSKNSSSKQKEKNQTNSKKKNKAEKNGNKKENDETQTESETFTINIESGMLPSEISETLAENNIIKDATKFDQYLEKNDYSQQIQLGKHKLNNKMSREEIAEELTK</sequence>
<feature type="transmembrane region" description="Helical" evidence="2">
    <location>
        <begin position="7"/>
        <end position="26"/>
    </location>
</feature>
<proteinExistence type="predicted"/>
<feature type="compositionally biased region" description="Basic and acidic residues" evidence="1">
    <location>
        <begin position="91"/>
        <end position="101"/>
    </location>
</feature>
<keyword evidence="2" id="KW-0472">Membrane</keyword>
<evidence type="ECO:0000256" key="1">
    <source>
        <dbReference type="SAM" id="MobiDB-lite"/>
    </source>
</evidence>
<name>A0ABS4S4U6_9BACI</name>
<keyword evidence="2" id="KW-1133">Transmembrane helix</keyword>
<dbReference type="EMBL" id="JAGIKX010000002">
    <property type="protein sequence ID" value="MBP2256517.1"/>
    <property type="molecule type" value="Genomic_DNA"/>
</dbReference>
<keyword evidence="4" id="KW-1185">Reference proteome</keyword>
<feature type="region of interest" description="Disordered" evidence="1">
    <location>
        <begin position="63"/>
        <end position="109"/>
    </location>
</feature>
<gene>
    <name evidence="3" type="ORF">J2Z81_000450</name>
</gene>
<dbReference type="Proteomes" id="UP001519294">
    <property type="component" value="Unassembled WGS sequence"/>
</dbReference>
<dbReference type="Gene3D" id="3.30.1490.480">
    <property type="entry name" value="Endolytic murein transglycosylase"/>
    <property type="match status" value="1"/>
</dbReference>
<dbReference type="RefSeq" id="WP_038221300.1">
    <property type="nucleotide sequence ID" value="NZ_JAGIKX010000002.1"/>
</dbReference>
<evidence type="ECO:0000313" key="3">
    <source>
        <dbReference type="EMBL" id="MBP2256517.1"/>
    </source>
</evidence>
<organism evidence="3 4">
    <name type="scientific">Virgibacillus alimentarius</name>
    <dbReference type="NCBI Taxonomy" id="698769"/>
    <lineage>
        <taxon>Bacteria</taxon>
        <taxon>Bacillati</taxon>
        <taxon>Bacillota</taxon>
        <taxon>Bacilli</taxon>
        <taxon>Bacillales</taxon>
        <taxon>Bacillaceae</taxon>
        <taxon>Virgibacillus</taxon>
    </lineage>
</organism>
<evidence type="ECO:0000313" key="4">
    <source>
        <dbReference type="Proteomes" id="UP001519294"/>
    </source>
</evidence>
<reference evidence="3 4" key="1">
    <citation type="submission" date="2021-03" db="EMBL/GenBank/DDBJ databases">
        <title>Genomic Encyclopedia of Type Strains, Phase IV (KMG-IV): sequencing the most valuable type-strain genomes for metagenomic binning, comparative biology and taxonomic classification.</title>
        <authorList>
            <person name="Goeker M."/>
        </authorList>
    </citation>
    <scope>NUCLEOTIDE SEQUENCE [LARGE SCALE GENOMIC DNA]</scope>
    <source>
        <strain evidence="3 4">DSM 25790</strain>
    </source>
</reference>